<evidence type="ECO:0000313" key="2">
    <source>
        <dbReference type="EMBL" id="CAF4248790.1"/>
    </source>
</evidence>
<keyword evidence="1" id="KW-0472">Membrane</keyword>
<sequence>KTLIESMLTIIDRLFRYLGSIFISIMSIFNVLLIYLIGENDEDDTNEHGKNTTNESIYS</sequence>
<dbReference type="EMBL" id="CAJOBI010026641">
    <property type="protein sequence ID" value="CAF4248790.1"/>
    <property type="molecule type" value="Genomic_DNA"/>
</dbReference>
<evidence type="ECO:0000313" key="3">
    <source>
        <dbReference type="Proteomes" id="UP000676336"/>
    </source>
</evidence>
<keyword evidence="1" id="KW-0812">Transmembrane</keyword>
<name>A0A8S2SSI8_9BILA</name>
<feature type="non-terminal residue" evidence="2">
    <location>
        <position position="1"/>
    </location>
</feature>
<comment type="caution">
    <text evidence="2">The sequence shown here is derived from an EMBL/GenBank/DDBJ whole genome shotgun (WGS) entry which is preliminary data.</text>
</comment>
<dbReference type="AlphaFoldDB" id="A0A8S2SSI8"/>
<reference evidence="2" key="1">
    <citation type="submission" date="2021-02" db="EMBL/GenBank/DDBJ databases">
        <authorList>
            <person name="Nowell W R."/>
        </authorList>
    </citation>
    <scope>NUCLEOTIDE SEQUENCE</scope>
</reference>
<proteinExistence type="predicted"/>
<organism evidence="2 3">
    <name type="scientific">Rotaria magnacalcarata</name>
    <dbReference type="NCBI Taxonomy" id="392030"/>
    <lineage>
        <taxon>Eukaryota</taxon>
        <taxon>Metazoa</taxon>
        <taxon>Spiralia</taxon>
        <taxon>Gnathifera</taxon>
        <taxon>Rotifera</taxon>
        <taxon>Eurotatoria</taxon>
        <taxon>Bdelloidea</taxon>
        <taxon>Philodinida</taxon>
        <taxon>Philodinidae</taxon>
        <taxon>Rotaria</taxon>
    </lineage>
</organism>
<dbReference type="Proteomes" id="UP000676336">
    <property type="component" value="Unassembled WGS sequence"/>
</dbReference>
<evidence type="ECO:0000256" key="1">
    <source>
        <dbReference type="SAM" id="Phobius"/>
    </source>
</evidence>
<protein>
    <submittedName>
        <fullName evidence="2">Uncharacterized protein</fullName>
    </submittedName>
</protein>
<feature type="transmembrane region" description="Helical" evidence="1">
    <location>
        <begin position="14"/>
        <end position="37"/>
    </location>
</feature>
<gene>
    <name evidence="2" type="ORF">SMN809_LOCUS23902</name>
</gene>
<accession>A0A8S2SSI8</accession>
<keyword evidence="1" id="KW-1133">Transmembrane helix</keyword>